<dbReference type="AlphaFoldDB" id="A0A9W3CH93"/>
<dbReference type="InterPro" id="IPR043502">
    <property type="entry name" value="DNA/RNA_pol_sf"/>
</dbReference>
<dbReference type="SUPFAM" id="SSF56219">
    <property type="entry name" value="DNase I-like"/>
    <property type="match status" value="1"/>
</dbReference>
<accession>A0A9W3CH93</accession>
<sequence>MNSILPTWCLEENYDFSTLGKIWVVWKPYVQVKIIAKSLQMITCSVKLPFQASEFAVSFIYDSNCRKERRLLWSELESISCLPQLCGIPWIVMGDFNEIISPSEHSRANHHTSTRGMRDFRDCLQRCLLADLQFSGSTFTWSNSSVSKKLDRILCNDDWISSFPESIAVFGKPGISDHSPCCVFLDQLKPPQKRPFRFFAHLNTHQDFHDLVKAVWSSMPFDGSKQLCVSKKLKEMKPIIRSFNKEKFSDLEKRVQEAFHHLTDCQQRAAHSKWFNLAKAEDRFLHQRSRVQWSVEGDAGTAFFHRAIRARQVQNHIHFLLDSDDRIIDTLEGIKSHAVNYFQQLLGGINTQTTSTPADIASIMQVKCSADTVSSLAAPFTDLEIEKAFLSLPKNKSPGPDGYPAKFFTGNWTAVGRDLIDAVKEFLTTGELLQQWNATLLILVPKKANANRITEFRPIAYCNTIYKVALKLLANMLKDHLPTLISTSQSAFVPGRLLVENVLLATELVDLQKAFDTLDWDFILYTLEALEFPPGFRNLIKKCLTTTRFSVAVNGESCGYFKGTRGLRQGCPLSPYLFVIALEVFTQQLRRRYLDGSIGYHPNTSALQVTHLSFADDLMIFADGTAEFVQCIAETMEDFALWSGLRMNRSKTELYIAGLNSDEAADISCLGFTIGSMPIRYLGLPLMYRKLRLPDYKPLIDKLSSNFNCWSARALSFAGRRQLLSSVIYGSINFWTSAFILLKNCIKKIESLCSQFLWGGTETKKCIAKRLFTTKDSLWATWIKEYKIKDYNFWAIDESKASSSFWRSLLSLRGLANHFLKAKLDNGQQISFWYDKWTPLGPLIMRFGDLGPRELQIEEYASVAQACNDEGWLLRGARSQAAEELQLHLTTIPLPTLSATDDSYVWETGGNELQEFSASKTWNQLRNRAPEQRWTQNIWFTGHIPRHVFTTWVAYQDRLPTRARLVSWGMNISSACCLCNLMDETRDHLFLRCEFSETVWSYVMCRLGYSHRGFHSWNALSEWMRFRDSVVSLPLKRITAQATISCLWTERNKRLHDNISQPPLSIFKKIDRLTRDAILGRRKKTALFQHLMQEWLRFE</sequence>
<dbReference type="GO" id="GO:0003824">
    <property type="term" value="F:catalytic activity"/>
    <property type="evidence" value="ECO:0007669"/>
    <property type="project" value="InterPro"/>
</dbReference>
<dbReference type="Gene3D" id="3.60.10.10">
    <property type="entry name" value="Endonuclease/exonuclease/phosphatase"/>
    <property type="match status" value="1"/>
</dbReference>
<dbReference type="InterPro" id="IPR036691">
    <property type="entry name" value="Endo/exonu/phosph_ase_sf"/>
</dbReference>
<dbReference type="PROSITE" id="PS50878">
    <property type="entry name" value="RT_POL"/>
    <property type="match status" value="1"/>
</dbReference>
<proteinExistence type="predicted"/>
<dbReference type="Pfam" id="PF00078">
    <property type="entry name" value="RVT_1"/>
    <property type="match status" value="1"/>
</dbReference>
<organism evidence="2 3">
    <name type="scientific">Raphanus sativus</name>
    <name type="common">Radish</name>
    <name type="synonym">Raphanus raphanistrum var. sativus</name>
    <dbReference type="NCBI Taxonomy" id="3726"/>
    <lineage>
        <taxon>Eukaryota</taxon>
        <taxon>Viridiplantae</taxon>
        <taxon>Streptophyta</taxon>
        <taxon>Embryophyta</taxon>
        <taxon>Tracheophyta</taxon>
        <taxon>Spermatophyta</taxon>
        <taxon>Magnoliopsida</taxon>
        <taxon>eudicotyledons</taxon>
        <taxon>Gunneridae</taxon>
        <taxon>Pentapetalae</taxon>
        <taxon>rosids</taxon>
        <taxon>malvids</taxon>
        <taxon>Brassicales</taxon>
        <taxon>Brassicaceae</taxon>
        <taxon>Brassiceae</taxon>
        <taxon>Raphanus</taxon>
    </lineage>
</organism>
<dbReference type="PANTHER" id="PTHR33116">
    <property type="entry name" value="REVERSE TRANSCRIPTASE ZINC-BINDING DOMAIN-CONTAINING PROTEIN-RELATED-RELATED"/>
    <property type="match status" value="1"/>
</dbReference>
<reference evidence="3" key="2">
    <citation type="submission" date="2025-08" db="UniProtKB">
        <authorList>
            <consortium name="RefSeq"/>
        </authorList>
    </citation>
    <scope>IDENTIFICATION</scope>
    <source>
        <tissue evidence="3">Leaf</tissue>
    </source>
</reference>
<dbReference type="Proteomes" id="UP000504610">
    <property type="component" value="Chromosome 9"/>
</dbReference>
<gene>
    <name evidence="3" type="primary">LOC108825037</name>
</gene>
<dbReference type="OrthoDB" id="1609566at2759"/>
<dbReference type="PANTHER" id="PTHR33116:SF80">
    <property type="entry name" value="REVERSE TRANSCRIPTASE ZINC-BINDING DOMAIN-CONTAINING PROTEIN"/>
    <property type="match status" value="1"/>
</dbReference>
<protein>
    <submittedName>
        <fullName evidence="3">Uncharacterized protein LOC108825037</fullName>
    </submittedName>
</protein>
<evidence type="ECO:0000259" key="1">
    <source>
        <dbReference type="PROSITE" id="PS50878"/>
    </source>
</evidence>
<evidence type="ECO:0000313" key="2">
    <source>
        <dbReference type="Proteomes" id="UP000504610"/>
    </source>
</evidence>
<dbReference type="CDD" id="cd01650">
    <property type="entry name" value="RT_nLTR_like"/>
    <property type="match status" value="1"/>
</dbReference>
<name>A0A9W3CH93_RAPSA</name>
<dbReference type="Pfam" id="PF03372">
    <property type="entry name" value="Exo_endo_phos"/>
    <property type="match status" value="1"/>
</dbReference>
<reference evidence="2" key="1">
    <citation type="journal article" date="2019" name="Database">
        <title>The radish genome database (RadishGD): an integrated information resource for radish genomics.</title>
        <authorList>
            <person name="Yu H.J."/>
            <person name="Baek S."/>
            <person name="Lee Y.J."/>
            <person name="Cho A."/>
            <person name="Mun J.H."/>
        </authorList>
    </citation>
    <scope>NUCLEOTIDE SEQUENCE [LARGE SCALE GENOMIC DNA]</scope>
    <source>
        <strain evidence="2">cv. WK10039</strain>
    </source>
</reference>
<evidence type="ECO:0000313" key="3">
    <source>
        <dbReference type="RefSeq" id="XP_056850882.1"/>
    </source>
</evidence>
<dbReference type="InterPro" id="IPR026960">
    <property type="entry name" value="RVT-Znf"/>
</dbReference>
<keyword evidence="2" id="KW-1185">Reference proteome</keyword>
<dbReference type="RefSeq" id="XP_056850882.1">
    <property type="nucleotide sequence ID" value="XM_056994902.1"/>
</dbReference>
<dbReference type="SUPFAM" id="SSF56672">
    <property type="entry name" value="DNA/RNA polymerases"/>
    <property type="match status" value="1"/>
</dbReference>
<feature type="domain" description="Reverse transcriptase" evidence="1">
    <location>
        <begin position="425"/>
        <end position="686"/>
    </location>
</feature>
<dbReference type="InterPro" id="IPR000477">
    <property type="entry name" value="RT_dom"/>
</dbReference>
<dbReference type="KEGG" id="rsz:108825037"/>
<dbReference type="InterPro" id="IPR005135">
    <property type="entry name" value="Endo/exonuclease/phosphatase"/>
</dbReference>
<dbReference type="Pfam" id="PF13966">
    <property type="entry name" value="zf-RVT"/>
    <property type="match status" value="1"/>
</dbReference>
<dbReference type="GeneID" id="108825037"/>